<keyword evidence="4" id="KW-0732">Signal</keyword>
<evidence type="ECO:0000256" key="1">
    <source>
        <dbReference type="ARBA" id="ARBA00004418"/>
    </source>
</evidence>
<feature type="domain" description="AlgX/AlgJ SGNH hydrolase-like" evidence="8">
    <location>
        <begin position="153"/>
        <end position="340"/>
    </location>
</feature>
<dbReference type="EMBL" id="DVNC01000027">
    <property type="protein sequence ID" value="HIU53189.1"/>
    <property type="molecule type" value="Genomic_DNA"/>
</dbReference>
<keyword evidence="3" id="KW-0808">Transferase</keyword>
<feature type="transmembrane region" description="Helical" evidence="7">
    <location>
        <begin position="65"/>
        <end position="82"/>
    </location>
</feature>
<keyword evidence="7" id="KW-1133">Transmembrane helix</keyword>
<comment type="subcellular location">
    <subcellularLocation>
        <location evidence="1">Periplasm</location>
    </subcellularLocation>
</comment>
<keyword evidence="7" id="KW-0812">Transmembrane</keyword>
<evidence type="ECO:0000256" key="7">
    <source>
        <dbReference type="SAM" id="Phobius"/>
    </source>
</evidence>
<reference evidence="9" key="2">
    <citation type="journal article" date="2021" name="PeerJ">
        <title>Extensive microbial diversity within the chicken gut microbiome revealed by metagenomics and culture.</title>
        <authorList>
            <person name="Gilroy R."/>
            <person name="Ravi A."/>
            <person name="Getino M."/>
            <person name="Pursley I."/>
            <person name="Horton D.L."/>
            <person name="Alikhan N.F."/>
            <person name="Baker D."/>
            <person name="Gharbi K."/>
            <person name="Hall N."/>
            <person name="Watson M."/>
            <person name="Adriaenssens E.M."/>
            <person name="Foster-Nyarko E."/>
            <person name="Jarju S."/>
            <person name="Secka A."/>
            <person name="Antonio M."/>
            <person name="Oren A."/>
            <person name="Chaudhuri R.R."/>
            <person name="La Ragione R."/>
            <person name="Hildebrand F."/>
            <person name="Pallen M.J."/>
        </authorList>
    </citation>
    <scope>NUCLEOTIDE SEQUENCE</scope>
    <source>
        <strain evidence="9">ChiW3-316</strain>
    </source>
</reference>
<accession>A0A9D1M3X5</accession>
<evidence type="ECO:0000256" key="6">
    <source>
        <dbReference type="ARBA" id="ARBA00022841"/>
    </source>
</evidence>
<gene>
    <name evidence="9" type="ORF">IAD20_03815</name>
</gene>
<protein>
    <recommendedName>
        <fullName evidence="8">AlgX/AlgJ SGNH hydrolase-like domain-containing protein</fullName>
    </recommendedName>
</protein>
<dbReference type="InterPro" id="IPR031811">
    <property type="entry name" value="ALGX/ALGJ_SGNH-like"/>
</dbReference>
<keyword evidence="5" id="KW-0574">Periplasm</keyword>
<organism evidence="9 10">
    <name type="scientific">Candidatus Scatocola faecipullorum</name>
    <dbReference type="NCBI Taxonomy" id="2840917"/>
    <lineage>
        <taxon>Bacteria</taxon>
        <taxon>Pseudomonadati</taxon>
        <taxon>Pseudomonadota</taxon>
        <taxon>Alphaproteobacteria</taxon>
        <taxon>Rhodospirillales</taxon>
        <taxon>Rhodospirillaceae</taxon>
        <taxon>Rhodospirillaceae incertae sedis</taxon>
        <taxon>Candidatus Scatocola</taxon>
    </lineage>
</organism>
<evidence type="ECO:0000256" key="3">
    <source>
        <dbReference type="ARBA" id="ARBA00022679"/>
    </source>
</evidence>
<dbReference type="Proteomes" id="UP000824107">
    <property type="component" value="Unassembled WGS sequence"/>
</dbReference>
<evidence type="ECO:0000256" key="4">
    <source>
        <dbReference type="ARBA" id="ARBA00022729"/>
    </source>
</evidence>
<sequence length="441" mass="51878">MRRMIIAAVLTALILLWGKDFFLVGEAADFDWKVFVIMLTLGGMASYKLVDYLAQFKIVEHNSRIDIVFVAFVIAFMFVPVLKINHDTVSKQENRTLAAYVPLVKDGRLNFNYGRDFEAWFNDHFNQRKLFIDVNSRLNLFLNRKLKSETAMAGKDGWMYTKRWGSVEMFQNKYLYNYEDLRKIKNKLERISLWAKRHGMKFYVFLVPDKERIYPEFYPDGFKKINPAAKIEQVEEYMRAKSFVPVIYPEESLMAAKKDHILYYKTGTHWNHWGAYIGYLDLFRRIKKDFPSLKIMQESDFNIVPKVSADVDIASALGIDAYKVLPEKELTYDEFEVKEPTAEGTHTFVNKEKRIETFDYVSSNPANKLKAVFYADSQFLRMNWYAAESFSRMLNIYSGYGRDYDLPYMAETIIDYKPDILVIETGERFLSRLLNMEVPED</sequence>
<comment type="caution">
    <text evidence="9">The sequence shown here is derived from an EMBL/GenBank/DDBJ whole genome shotgun (WGS) entry which is preliminary data.</text>
</comment>
<evidence type="ECO:0000256" key="2">
    <source>
        <dbReference type="ARBA" id="ARBA00005182"/>
    </source>
</evidence>
<evidence type="ECO:0000259" key="8">
    <source>
        <dbReference type="Pfam" id="PF16822"/>
    </source>
</evidence>
<comment type="pathway">
    <text evidence="2">Glycan biosynthesis; alginate biosynthesis.</text>
</comment>
<evidence type="ECO:0000313" key="10">
    <source>
        <dbReference type="Proteomes" id="UP000824107"/>
    </source>
</evidence>
<name>A0A9D1M3X5_9PROT</name>
<dbReference type="GO" id="GO:0042597">
    <property type="term" value="C:periplasmic space"/>
    <property type="evidence" value="ECO:0007669"/>
    <property type="project" value="UniProtKB-SubCell"/>
</dbReference>
<evidence type="ECO:0000313" key="9">
    <source>
        <dbReference type="EMBL" id="HIU53189.1"/>
    </source>
</evidence>
<evidence type="ECO:0000256" key="5">
    <source>
        <dbReference type="ARBA" id="ARBA00022764"/>
    </source>
</evidence>
<dbReference type="GO" id="GO:0042121">
    <property type="term" value="P:alginic acid biosynthetic process"/>
    <property type="evidence" value="ECO:0007669"/>
    <property type="project" value="UniProtKB-KW"/>
</dbReference>
<dbReference type="AlphaFoldDB" id="A0A9D1M3X5"/>
<keyword evidence="6" id="KW-0016">Alginate biosynthesis</keyword>
<dbReference type="Pfam" id="PF16822">
    <property type="entry name" value="ALGX"/>
    <property type="match status" value="1"/>
</dbReference>
<dbReference type="GO" id="GO:0016740">
    <property type="term" value="F:transferase activity"/>
    <property type="evidence" value="ECO:0007669"/>
    <property type="project" value="UniProtKB-KW"/>
</dbReference>
<feature type="transmembrane region" description="Helical" evidence="7">
    <location>
        <begin position="34"/>
        <end position="53"/>
    </location>
</feature>
<proteinExistence type="predicted"/>
<reference evidence="9" key="1">
    <citation type="submission" date="2020-10" db="EMBL/GenBank/DDBJ databases">
        <authorList>
            <person name="Gilroy R."/>
        </authorList>
    </citation>
    <scope>NUCLEOTIDE SEQUENCE</scope>
    <source>
        <strain evidence="9">ChiW3-316</strain>
    </source>
</reference>
<keyword evidence="7" id="KW-0472">Membrane</keyword>